<reference evidence="3" key="1">
    <citation type="submission" date="2014-11" db="EMBL/GenBank/DDBJ databases">
        <authorList>
            <person name="Otto D Thomas"/>
            <person name="Naeem Raeece"/>
        </authorList>
    </citation>
    <scope>NUCLEOTIDE SEQUENCE</scope>
</reference>
<feature type="compositionally biased region" description="Acidic residues" evidence="1">
    <location>
        <begin position="296"/>
        <end position="314"/>
    </location>
</feature>
<dbReference type="PANTHER" id="PTHR12849">
    <property type="entry name" value="RNA LARIAT DEBRANCHING ENZYME"/>
    <property type="match status" value="1"/>
</dbReference>
<organism evidence="3">
    <name type="scientific">Chromera velia CCMP2878</name>
    <dbReference type="NCBI Taxonomy" id="1169474"/>
    <lineage>
        <taxon>Eukaryota</taxon>
        <taxon>Sar</taxon>
        <taxon>Alveolata</taxon>
        <taxon>Colpodellida</taxon>
        <taxon>Chromeraceae</taxon>
        <taxon>Chromera</taxon>
    </lineage>
</organism>
<evidence type="ECO:0000259" key="2">
    <source>
        <dbReference type="Pfam" id="PF00149"/>
    </source>
</evidence>
<feature type="compositionally biased region" description="Acidic residues" evidence="1">
    <location>
        <begin position="466"/>
        <end position="504"/>
    </location>
</feature>
<dbReference type="AlphaFoldDB" id="A0A0G4HUX9"/>
<feature type="region of interest" description="Disordered" evidence="1">
    <location>
        <begin position="241"/>
        <end position="364"/>
    </location>
</feature>
<feature type="region of interest" description="Disordered" evidence="1">
    <location>
        <begin position="409"/>
        <end position="639"/>
    </location>
</feature>
<dbReference type="Pfam" id="PF00149">
    <property type="entry name" value="Metallophos"/>
    <property type="match status" value="1"/>
</dbReference>
<dbReference type="InterPro" id="IPR004843">
    <property type="entry name" value="Calcineurin-like_PHP"/>
</dbReference>
<dbReference type="InterPro" id="IPR029052">
    <property type="entry name" value="Metallo-depent_PP-like"/>
</dbReference>
<evidence type="ECO:0000256" key="1">
    <source>
        <dbReference type="SAM" id="MobiDB-lite"/>
    </source>
</evidence>
<dbReference type="GO" id="GO:0008419">
    <property type="term" value="F:RNA lariat debranching enzyme activity"/>
    <property type="evidence" value="ECO:0007669"/>
    <property type="project" value="TreeGrafter"/>
</dbReference>
<name>A0A0G4HUX9_9ALVE</name>
<gene>
    <name evidence="3" type="ORF">Cvel_8693</name>
</gene>
<dbReference type="EMBL" id="CDMZ01003951">
    <property type="protein sequence ID" value="CEM48160.1"/>
    <property type="molecule type" value="Genomic_DNA"/>
</dbReference>
<evidence type="ECO:0000313" key="3">
    <source>
        <dbReference type="EMBL" id="CEM48160.1"/>
    </source>
</evidence>
<feature type="compositionally biased region" description="Basic and acidic residues" evidence="1">
    <location>
        <begin position="284"/>
        <end position="295"/>
    </location>
</feature>
<proteinExistence type="predicted"/>
<dbReference type="GO" id="GO:0005634">
    <property type="term" value="C:nucleus"/>
    <property type="evidence" value="ECO:0007669"/>
    <property type="project" value="TreeGrafter"/>
</dbReference>
<feature type="domain" description="Calcineurin-like phosphoesterase" evidence="2">
    <location>
        <begin position="1"/>
        <end position="230"/>
    </location>
</feature>
<feature type="compositionally biased region" description="Pro residues" evidence="1">
    <location>
        <begin position="611"/>
        <end position="626"/>
    </location>
</feature>
<dbReference type="GO" id="GO:0000398">
    <property type="term" value="P:mRNA splicing, via spliceosome"/>
    <property type="evidence" value="ECO:0007669"/>
    <property type="project" value="TreeGrafter"/>
</dbReference>
<dbReference type="VEuPathDB" id="CryptoDB:Cvel_8693"/>
<dbReference type="SUPFAM" id="SSF56300">
    <property type="entry name" value="Metallo-dependent phosphatases"/>
    <property type="match status" value="1"/>
</dbReference>
<feature type="compositionally biased region" description="Low complexity" evidence="1">
    <location>
        <begin position="575"/>
        <end position="597"/>
    </location>
</feature>
<feature type="compositionally biased region" description="Polar residues" evidence="1">
    <location>
        <begin position="553"/>
        <end position="574"/>
    </location>
</feature>
<dbReference type="PANTHER" id="PTHR12849:SF0">
    <property type="entry name" value="LARIAT DEBRANCHING ENZYME"/>
    <property type="match status" value="1"/>
</dbReference>
<sequence length="815" mass="88525">MKVAVVGCLHGELSVVYNEIRRLEIQMGGDPIDLLIICGDFQAVRVWEDLEWVAIPQHHRKLGDFGKYYRQEVRPPCLTIFVGGNHECPHILGDLYFGGWVAPDIFYLGHSGVIRVGPLRIAGLSGIYKMHDFTKGYFETPPYDDRTKRSAYHVREYEVKKLSLVKERVNVCISHDWPACIHDWGDGRKLMKDKPFFAEEMRDGILGNPATMDLLKTMKPDFWFAGHLHVKFAALIPHETEEKKEPVEAPTRSASRSPPRPVAPSSSSSSASSSSSSSSSSCNGDDKRGTKRSQEEPAEGEGGEEAEGPAEGDGEGTKSPSHQAVVRLSSGKRQRGDGGDVDMLADGSAEATGEGVLSVDVPPELRKPSATRFLALSKPTKPGFLQVLKIDPQLPRGYKKAKLPFHSVPFQNAHSHGGPRVLTLSAPDRPAEPAAMPPPVGEAGDPPEGNQAVGSPDPPEVKDGEVKEEEEGLGEGEGEEDDEDDPDLDLERDEEPQPESLEESELPHPAGEGDGAPMVDEGEEGTLGEAVDAPIEGPPEDLQNPPATIGEVDTQSKNPTEMQTTNGPGESQTDAPAPAQGPSAAAASSAAVPQGQGVTEQAKPVEQNVQPLPPPPLPPSMPPPRPFYQAPPRNRHNRPQPVICFDPEWLSILKANHALLPTSSTSKMTIFRQPSEEDRKTSEEALRKLAPQLRAPYEAEGWNGTAAGFVQGAQVSSSGDDSLACPWPHWSTEGGTFLNASQQRQWFLSNLLPGLADPFPFYFSDPQRVVQTVRATKPSSSSQDISDFEKIWTKPKGRKYLANAEEGIQMEERQG</sequence>
<feature type="compositionally biased region" description="Low complexity" evidence="1">
    <location>
        <begin position="252"/>
        <end position="281"/>
    </location>
</feature>
<protein>
    <recommendedName>
        <fullName evidence="2">Calcineurin-like phosphoesterase domain-containing protein</fullName>
    </recommendedName>
</protein>
<accession>A0A0G4HUX9</accession>